<evidence type="ECO:0000256" key="2">
    <source>
        <dbReference type="ARBA" id="ARBA00022723"/>
    </source>
</evidence>
<dbReference type="SUPFAM" id="SSF56281">
    <property type="entry name" value="Metallo-hydrolase/oxidoreductase"/>
    <property type="match status" value="1"/>
</dbReference>
<dbReference type="Gene3D" id="3.60.15.10">
    <property type="entry name" value="Ribonuclease Z/Hydroxyacylglutathione hydrolase-like"/>
    <property type="match status" value="1"/>
</dbReference>
<evidence type="ECO:0000259" key="5">
    <source>
        <dbReference type="SMART" id="SM00849"/>
    </source>
</evidence>
<name>A0A6J7KFJ0_9ZZZZ</name>
<dbReference type="EMBL" id="CAFBMK010000384">
    <property type="protein sequence ID" value="CAB4954636.1"/>
    <property type="molecule type" value="Genomic_DNA"/>
</dbReference>
<evidence type="ECO:0000256" key="1">
    <source>
        <dbReference type="ARBA" id="ARBA00001947"/>
    </source>
</evidence>
<keyword evidence="4" id="KW-0862">Zinc</keyword>
<dbReference type="CDD" id="cd16322">
    <property type="entry name" value="TTHA1623-like_MBL-fold"/>
    <property type="match status" value="1"/>
</dbReference>
<keyword evidence="3" id="KW-0378">Hydrolase</keyword>
<dbReference type="PANTHER" id="PTHR46233">
    <property type="entry name" value="HYDROXYACYLGLUTATHIONE HYDROLASE GLOC"/>
    <property type="match status" value="1"/>
</dbReference>
<evidence type="ECO:0000256" key="4">
    <source>
        <dbReference type="ARBA" id="ARBA00022833"/>
    </source>
</evidence>
<dbReference type="AlphaFoldDB" id="A0A6J7KFJ0"/>
<feature type="domain" description="Metallo-beta-lactamase" evidence="5">
    <location>
        <begin position="12"/>
        <end position="191"/>
    </location>
</feature>
<dbReference type="GO" id="GO:0046872">
    <property type="term" value="F:metal ion binding"/>
    <property type="evidence" value="ECO:0007669"/>
    <property type="project" value="UniProtKB-KW"/>
</dbReference>
<dbReference type="InterPro" id="IPR036866">
    <property type="entry name" value="RibonucZ/Hydroxyglut_hydro"/>
</dbReference>
<gene>
    <name evidence="6" type="ORF">UFOPK3564_03688</name>
</gene>
<accession>A0A6J7KFJ0</accession>
<keyword evidence="2" id="KW-0479">Metal-binding</keyword>
<dbReference type="Pfam" id="PF00753">
    <property type="entry name" value="Lactamase_B"/>
    <property type="match status" value="1"/>
</dbReference>
<dbReference type="InterPro" id="IPR051453">
    <property type="entry name" value="MBL_Glyoxalase_II"/>
</dbReference>
<evidence type="ECO:0000256" key="3">
    <source>
        <dbReference type="ARBA" id="ARBA00022801"/>
    </source>
</evidence>
<comment type="cofactor">
    <cofactor evidence="1">
        <name>Zn(2+)</name>
        <dbReference type="ChEBI" id="CHEBI:29105"/>
    </cofactor>
</comment>
<proteinExistence type="predicted"/>
<sequence length="215" mass="22984">MDVRMYTVGMIQENCFLVSHEGASEAVIVDPGDDAPKLLAAIEEHGLTLAGILITHTHFDHIGAVADLHDATGAEVWCPAGEVETLKDPNAVMRWEGFGPFRGYDPEHHVTGGDVVSLAGMDFQVVSTPGHSPDHVTYALPDEGVLFSGDVLFQGSIGRTDLPGADHGTLMRSIATLLERFDDAATVCPGHMGPTTLGQERRTNPFILDMLQNGA</sequence>
<dbReference type="GO" id="GO:0016787">
    <property type="term" value="F:hydrolase activity"/>
    <property type="evidence" value="ECO:0007669"/>
    <property type="project" value="UniProtKB-KW"/>
</dbReference>
<dbReference type="SMART" id="SM00849">
    <property type="entry name" value="Lactamase_B"/>
    <property type="match status" value="1"/>
</dbReference>
<dbReference type="PANTHER" id="PTHR46233:SF3">
    <property type="entry name" value="HYDROXYACYLGLUTATHIONE HYDROLASE GLOC"/>
    <property type="match status" value="1"/>
</dbReference>
<dbReference type="InterPro" id="IPR001279">
    <property type="entry name" value="Metallo-B-lactamas"/>
</dbReference>
<reference evidence="6" key="1">
    <citation type="submission" date="2020-05" db="EMBL/GenBank/DDBJ databases">
        <authorList>
            <person name="Chiriac C."/>
            <person name="Salcher M."/>
            <person name="Ghai R."/>
            <person name="Kavagutti S V."/>
        </authorList>
    </citation>
    <scope>NUCLEOTIDE SEQUENCE</scope>
</reference>
<evidence type="ECO:0000313" key="6">
    <source>
        <dbReference type="EMBL" id="CAB4954636.1"/>
    </source>
</evidence>
<protein>
    <submittedName>
        <fullName evidence="6">Unannotated protein</fullName>
    </submittedName>
</protein>
<organism evidence="6">
    <name type="scientific">freshwater metagenome</name>
    <dbReference type="NCBI Taxonomy" id="449393"/>
    <lineage>
        <taxon>unclassified sequences</taxon>
        <taxon>metagenomes</taxon>
        <taxon>ecological metagenomes</taxon>
    </lineage>
</organism>